<comment type="caution">
    <text evidence="1">The sequence shown here is derived from an EMBL/GenBank/DDBJ whole genome shotgun (WGS) entry which is preliminary data.</text>
</comment>
<dbReference type="AlphaFoldDB" id="A0A645FFQ9"/>
<protein>
    <submittedName>
        <fullName evidence="1">Uncharacterized protein</fullName>
    </submittedName>
</protein>
<dbReference type="EMBL" id="VSSQ01057538">
    <property type="protein sequence ID" value="MPN11334.1"/>
    <property type="molecule type" value="Genomic_DNA"/>
</dbReference>
<accession>A0A645FFQ9</accession>
<proteinExistence type="predicted"/>
<sequence>MRHVFEQQQLLNLRPECEILLTLRVVKRLYAKAIPRAKELLRLFIVDAEPPHAVEMVHAVLAPSIVCGEQHLRIGIRRKRVAKGSKLRAKLNVVINLAIVGNRIAIQIAHGLERNVAQI</sequence>
<organism evidence="1">
    <name type="scientific">bioreactor metagenome</name>
    <dbReference type="NCBI Taxonomy" id="1076179"/>
    <lineage>
        <taxon>unclassified sequences</taxon>
        <taxon>metagenomes</taxon>
        <taxon>ecological metagenomes</taxon>
    </lineage>
</organism>
<evidence type="ECO:0000313" key="1">
    <source>
        <dbReference type="EMBL" id="MPN11334.1"/>
    </source>
</evidence>
<name>A0A645FFQ9_9ZZZZ</name>
<reference evidence="1" key="1">
    <citation type="submission" date="2019-08" db="EMBL/GenBank/DDBJ databases">
        <authorList>
            <person name="Kucharzyk K."/>
            <person name="Murdoch R.W."/>
            <person name="Higgins S."/>
            <person name="Loffler F."/>
        </authorList>
    </citation>
    <scope>NUCLEOTIDE SEQUENCE</scope>
</reference>
<gene>
    <name evidence="1" type="ORF">SDC9_158635</name>
</gene>